<dbReference type="RefSeq" id="WP_028498736.1">
    <property type="nucleotide sequence ID" value="NZ_CALFSO010000102.1"/>
</dbReference>
<dbReference type="Pfam" id="PF01679">
    <property type="entry name" value="Pmp3"/>
    <property type="match status" value="1"/>
</dbReference>
<comment type="similarity">
    <text evidence="2">Belongs to the UPF0057 (PMP3) family.</text>
</comment>
<dbReference type="AlphaFoldDB" id="A0A2S0PCN0"/>
<evidence type="ECO:0000313" key="8">
    <source>
        <dbReference type="Proteomes" id="UP000244173"/>
    </source>
</evidence>
<comment type="subcellular location">
    <subcellularLocation>
        <location evidence="1">Membrane</location>
    </subcellularLocation>
</comment>
<dbReference type="KEGG" id="maer:DAI18_14550"/>
<evidence type="ECO:0000256" key="5">
    <source>
        <dbReference type="ARBA" id="ARBA00023136"/>
    </source>
</evidence>
<dbReference type="STRING" id="1122240.GCA_000620105_01380"/>
<evidence type="ECO:0000256" key="2">
    <source>
        <dbReference type="ARBA" id="ARBA00009530"/>
    </source>
</evidence>
<organism evidence="7 8">
    <name type="scientific">Microvirgula aerodenitrificans</name>
    <dbReference type="NCBI Taxonomy" id="57480"/>
    <lineage>
        <taxon>Bacteria</taxon>
        <taxon>Pseudomonadati</taxon>
        <taxon>Pseudomonadota</taxon>
        <taxon>Betaproteobacteria</taxon>
        <taxon>Neisseriales</taxon>
        <taxon>Aquaspirillaceae</taxon>
        <taxon>Microvirgula</taxon>
    </lineage>
</organism>
<keyword evidence="4 6" id="KW-1133">Transmembrane helix</keyword>
<evidence type="ECO:0000256" key="6">
    <source>
        <dbReference type="SAM" id="Phobius"/>
    </source>
</evidence>
<evidence type="ECO:0000256" key="1">
    <source>
        <dbReference type="ARBA" id="ARBA00004370"/>
    </source>
</evidence>
<accession>A0A2S0PCN0</accession>
<reference evidence="7 8" key="1">
    <citation type="submission" date="2018-04" db="EMBL/GenBank/DDBJ databases">
        <title>Denitrifier Microvirgula.</title>
        <authorList>
            <person name="Anderson E."/>
            <person name="Jang J."/>
            <person name="Ishii S."/>
        </authorList>
    </citation>
    <scope>NUCLEOTIDE SEQUENCE [LARGE SCALE GENOMIC DNA]</scope>
    <source>
        <strain evidence="7 8">BE2.4</strain>
    </source>
</reference>
<name>A0A2S0PCN0_9NEIS</name>
<protein>
    <submittedName>
        <fullName evidence="7">YqaE/Pmp3 family membrane protein</fullName>
    </submittedName>
</protein>
<dbReference type="InterPro" id="IPR000612">
    <property type="entry name" value="PMP3"/>
</dbReference>
<evidence type="ECO:0000256" key="4">
    <source>
        <dbReference type="ARBA" id="ARBA00022989"/>
    </source>
</evidence>
<feature type="transmembrane region" description="Helical" evidence="6">
    <location>
        <begin position="28"/>
        <end position="48"/>
    </location>
</feature>
<dbReference type="EMBL" id="CP028519">
    <property type="protein sequence ID" value="AVY95126.1"/>
    <property type="molecule type" value="Genomic_DNA"/>
</dbReference>
<dbReference type="GO" id="GO:0016020">
    <property type="term" value="C:membrane"/>
    <property type="evidence" value="ECO:0007669"/>
    <property type="project" value="UniProtKB-SubCell"/>
</dbReference>
<keyword evidence="8" id="KW-1185">Reference proteome</keyword>
<keyword evidence="3 6" id="KW-0812">Transmembrane</keyword>
<keyword evidence="5 6" id="KW-0472">Membrane</keyword>
<evidence type="ECO:0000256" key="3">
    <source>
        <dbReference type="ARBA" id="ARBA00022692"/>
    </source>
</evidence>
<gene>
    <name evidence="7" type="ORF">DAI18_14550</name>
</gene>
<dbReference type="Proteomes" id="UP000244173">
    <property type="component" value="Chromosome"/>
</dbReference>
<sequence length="66" mass="7666">MRLLLAIFLPWLQFFTIGRPFSGLFCLLLQLTVIGWIPAAIWSVYALSQYKTDRKIEKALGARRRP</sequence>
<evidence type="ECO:0000313" key="7">
    <source>
        <dbReference type="EMBL" id="AVY95126.1"/>
    </source>
</evidence>
<proteinExistence type="inferred from homology"/>
<dbReference type="OrthoDB" id="9810121at2"/>